<comment type="similarity">
    <text evidence="1 4">Belongs to the short-chain dehydrogenases/reductases (SDR) family.</text>
</comment>
<keyword evidence="2" id="KW-0521">NADP</keyword>
<reference evidence="5 6" key="1">
    <citation type="journal article" date="2012" name="PLoS Pathog.">
        <title>Diverse lifestyles and strategies of plant pathogenesis encoded in the genomes of eighteen Dothideomycetes fungi.</title>
        <authorList>
            <person name="Ohm R.A."/>
            <person name="Feau N."/>
            <person name="Henrissat B."/>
            <person name="Schoch C.L."/>
            <person name="Horwitz B.A."/>
            <person name="Barry K.W."/>
            <person name="Condon B.J."/>
            <person name="Copeland A.C."/>
            <person name="Dhillon B."/>
            <person name="Glaser F."/>
            <person name="Hesse C.N."/>
            <person name="Kosti I."/>
            <person name="LaButti K."/>
            <person name="Lindquist E.A."/>
            <person name="Lucas S."/>
            <person name="Salamov A.A."/>
            <person name="Bradshaw R.E."/>
            <person name="Ciuffetti L."/>
            <person name="Hamelin R.C."/>
            <person name="Kema G.H.J."/>
            <person name="Lawrence C."/>
            <person name="Scott J.A."/>
            <person name="Spatafora J.W."/>
            <person name="Turgeon B.G."/>
            <person name="de Wit P.J.G.M."/>
            <person name="Zhong S."/>
            <person name="Goodwin S.B."/>
            <person name="Grigoriev I.V."/>
        </authorList>
    </citation>
    <scope>NUCLEOTIDE SEQUENCE [LARGE SCALE GENOMIC DNA]</scope>
    <source>
        <strain evidence="6">28A</strain>
    </source>
</reference>
<dbReference type="EMBL" id="KB908866">
    <property type="protein sequence ID" value="EOA81371.1"/>
    <property type="molecule type" value="Genomic_DNA"/>
</dbReference>
<dbReference type="InterPro" id="IPR020904">
    <property type="entry name" value="Sc_DH/Rdtase_CS"/>
</dbReference>
<dbReference type="STRING" id="671987.R0I7C4"/>
<dbReference type="Gene3D" id="3.40.50.720">
    <property type="entry name" value="NAD(P)-binding Rossmann-like Domain"/>
    <property type="match status" value="1"/>
</dbReference>
<evidence type="ECO:0000256" key="4">
    <source>
        <dbReference type="RuleBase" id="RU000363"/>
    </source>
</evidence>
<dbReference type="PANTHER" id="PTHR44169">
    <property type="entry name" value="NADPH-DEPENDENT 1-ACYLDIHYDROXYACETONE PHOSPHATE REDUCTASE"/>
    <property type="match status" value="1"/>
</dbReference>
<dbReference type="GO" id="GO:0005811">
    <property type="term" value="C:lipid droplet"/>
    <property type="evidence" value="ECO:0007669"/>
    <property type="project" value="TreeGrafter"/>
</dbReference>
<dbReference type="GO" id="GO:0006654">
    <property type="term" value="P:phosphatidic acid biosynthetic process"/>
    <property type="evidence" value="ECO:0007669"/>
    <property type="project" value="TreeGrafter"/>
</dbReference>
<organism evidence="5 6">
    <name type="scientific">Exserohilum turcicum (strain 28A)</name>
    <name type="common">Northern leaf blight fungus</name>
    <name type="synonym">Setosphaeria turcica</name>
    <dbReference type="NCBI Taxonomy" id="671987"/>
    <lineage>
        <taxon>Eukaryota</taxon>
        <taxon>Fungi</taxon>
        <taxon>Dikarya</taxon>
        <taxon>Ascomycota</taxon>
        <taxon>Pezizomycotina</taxon>
        <taxon>Dothideomycetes</taxon>
        <taxon>Pleosporomycetidae</taxon>
        <taxon>Pleosporales</taxon>
        <taxon>Pleosporineae</taxon>
        <taxon>Pleosporaceae</taxon>
        <taxon>Exserohilum</taxon>
    </lineage>
</organism>
<dbReference type="GeneID" id="19397720"/>
<dbReference type="Pfam" id="PF00106">
    <property type="entry name" value="adh_short"/>
    <property type="match status" value="1"/>
</dbReference>
<dbReference type="GO" id="GO:0005783">
    <property type="term" value="C:endoplasmic reticulum"/>
    <property type="evidence" value="ECO:0007669"/>
    <property type="project" value="TreeGrafter"/>
</dbReference>
<dbReference type="OrthoDB" id="2102561at2759"/>
<sequence length="286" mass="31605">MSTRQRTVLVTGTADTEKLNRCTPGGIGHELALEFLRQGFQVFGTVRSDEAKKTLLSEGVIAIEHEVTSAESIQALHDVLCKRIVDGKLDILINNAGISFTVPVLDLTIENMRKVFEINVFGGVLLTQKLAPMLIAAKGKVANIGSVAGVIPYVFGGCYNASKAALHALTDALRIEMEPFGVQVVLVATAGVKSKTSDVKKRLPPNSLYMPIEEDYLFRQGNSQRTAMPTEVYAKKVVADLLKPKTSAWLWHGHQASVVRWLSWLMPRTFWDNYFAKKFGLRKFKA</sequence>
<reference evidence="5 6" key="2">
    <citation type="journal article" date="2013" name="PLoS Genet.">
        <title>Comparative genome structure, secondary metabolite, and effector coding capacity across Cochliobolus pathogens.</title>
        <authorList>
            <person name="Condon B.J."/>
            <person name="Leng Y."/>
            <person name="Wu D."/>
            <person name="Bushley K.E."/>
            <person name="Ohm R.A."/>
            <person name="Otillar R."/>
            <person name="Martin J."/>
            <person name="Schackwitz W."/>
            <person name="Grimwood J."/>
            <person name="MohdZainudin N."/>
            <person name="Xue C."/>
            <person name="Wang R."/>
            <person name="Manning V.A."/>
            <person name="Dhillon B."/>
            <person name="Tu Z.J."/>
            <person name="Steffenson B.J."/>
            <person name="Salamov A."/>
            <person name="Sun H."/>
            <person name="Lowry S."/>
            <person name="LaButti K."/>
            <person name="Han J."/>
            <person name="Copeland A."/>
            <person name="Lindquist E."/>
            <person name="Barry K."/>
            <person name="Schmutz J."/>
            <person name="Baker S.E."/>
            <person name="Ciuffetti L.M."/>
            <person name="Grigoriev I.V."/>
            <person name="Zhong S."/>
            <person name="Turgeon B.G."/>
        </authorList>
    </citation>
    <scope>NUCLEOTIDE SEQUENCE [LARGE SCALE GENOMIC DNA]</scope>
    <source>
        <strain evidence="6">28A</strain>
    </source>
</reference>
<keyword evidence="3" id="KW-0560">Oxidoreductase</keyword>
<evidence type="ECO:0000256" key="2">
    <source>
        <dbReference type="ARBA" id="ARBA00022857"/>
    </source>
</evidence>
<dbReference type="AlphaFoldDB" id="R0I7C4"/>
<dbReference type="SUPFAM" id="SSF51735">
    <property type="entry name" value="NAD(P)-binding Rossmann-fold domains"/>
    <property type="match status" value="1"/>
</dbReference>
<dbReference type="InterPro" id="IPR036291">
    <property type="entry name" value="NAD(P)-bd_dom_sf"/>
</dbReference>
<evidence type="ECO:0000313" key="5">
    <source>
        <dbReference type="EMBL" id="EOA81371.1"/>
    </source>
</evidence>
<dbReference type="RefSeq" id="XP_008030859.1">
    <property type="nucleotide sequence ID" value="XM_008032668.1"/>
</dbReference>
<dbReference type="GO" id="GO:0019433">
    <property type="term" value="P:triglyceride catabolic process"/>
    <property type="evidence" value="ECO:0007669"/>
    <property type="project" value="TreeGrafter"/>
</dbReference>
<evidence type="ECO:0000313" key="6">
    <source>
        <dbReference type="Proteomes" id="UP000016935"/>
    </source>
</evidence>
<gene>
    <name evidence="5" type="ORF">SETTUDRAFT_157308</name>
</gene>
<dbReference type="PANTHER" id="PTHR44169:SF6">
    <property type="entry name" value="NADPH-DEPENDENT 1-ACYLDIHYDROXYACETONE PHOSPHATE REDUCTASE"/>
    <property type="match status" value="1"/>
</dbReference>
<protein>
    <submittedName>
        <fullName evidence="5">Uncharacterized protein</fullName>
    </submittedName>
</protein>
<evidence type="ECO:0000256" key="1">
    <source>
        <dbReference type="ARBA" id="ARBA00006484"/>
    </source>
</evidence>
<dbReference type="Proteomes" id="UP000016935">
    <property type="component" value="Unassembled WGS sequence"/>
</dbReference>
<dbReference type="GO" id="GO:0004806">
    <property type="term" value="F:triacylglycerol lipase activity"/>
    <property type="evidence" value="ECO:0007669"/>
    <property type="project" value="TreeGrafter"/>
</dbReference>
<dbReference type="PROSITE" id="PS00061">
    <property type="entry name" value="ADH_SHORT"/>
    <property type="match status" value="1"/>
</dbReference>
<dbReference type="HOGENOM" id="CLU_010194_2_9_1"/>
<name>R0I7C4_EXST2</name>
<dbReference type="PRINTS" id="PR00081">
    <property type="entry name" value="GDHRDH"/>
</dbReference>
<dbReference type="GO" id="GO:0000140">
    <property type="term" value="F:acylglycerone-phosphate reductase (NADP+) activity"/>
    <property type="evidence" value="ECO:0007669"/>
    <property type="project" value="TreeGrafter"/>
</dbReference>
<proteinExistence type="inferred from homology"/>
<keyword evidence="6" id="KW-1185">Reference proteome</keyword>
<dbReference type="eggNOG" id="KOG1209">
    <property type="taxonomic scope" value="Eukaryota"/>
</dbReference>
<evidence type="ECO:0000256" key="3">
    <source>
        <dbReference type="ARBA" id="ARBA00023002"/>
    </source>
</evidence>
<dbReference type="InterPro" id="IPR002347">
    <property type="entry name" value="SDR_fam"/>
</dbReference>
<dbReference type="PRINTS" id="PR00080">
    <property type="entry name" value="SDRFAMILY"/>
</dbReference>
<accession>R0I7C4</accession>
<dbReference type="CDD" id="cd05374">
    <property type="entry name" value="17beta-HSD-like_SDR_c"/>
    <property type="match status" value="1"/>
</dbReference>